<sequence>MTGITVTLCMIRGFTMNALIITVIGTANAAISPTSAYSTETISSISVNTSDISSNPTGTSSIPFLEDLESSTYDVSSSGSGEDETSTSYTSATSETPTFTNTNFASAPAPTCSCPPVFNPNETYTYINVTNTTSRQKTHFTCTFTVEWTPPKDSDDNSTETTSATPSPSSADAGRADATRDSEDGTFYSPARKSLQLTVTILCLVILFTCVFSPLPFRSSLYLVFPKNSGLTQLVLVIGVLFLFIIAIMACLRDGELPLYADHVSFMICYSALLVNAFNLFLSNKFCVLLPEKLLAACAVFCTLVGAVNTLTCYQVSRYIAELHAKVSGLEVVQYEFINKELVKINFIETSILDNLHLIGYICPQLFLVCAAIFSTLLYRTSKYAKILCFTCIALIITHTIHLRVLRLPESRLCIACGYVFLLAYVIPITVCAFKPLKLSFFRSGEDTKKLLVHEEKNV</sequence>
<dbReference type="Proteomes" id="UP000152474">
    <property type="component" value="Segment"/>
</dbReference>
<proteinExistence type="predicted"/>
<name>A0A075CYD7_9BETA</name>
<keyword evidence="2" id="KW-0472">Membrane</keyword>
<feature type="transmembrane region" description="Helical" evidence="2">
    <location>
        <begin position="294"/>
        <end position="314"/>
    </location>
</feature>
<dbReference type="EMBL" id="KF921519">
    <property type="protein sequence ID" value="AHC02815.1"/>
    <property type="molecule type" value="Genomic_DNA"/>
</dbReference>
<keyword evidence="4" id="KW-1185">Reference proteome</keyword>
<feature type="region of interest" description="Disordered" evidence="1">
    <location>
        <begin position="72"/>
        <end position="97"/>
    </location>
</feature>
<accession>A0A075CYD7</accession>
<dbReference type="GeneID" id="20098473"/>
<organism evidence="3 4">
    <name type="scientific">Elephant endotheliotropic herpesvirus 5</name>
    <dbReference type="NCBI Taxonomy" id="768738"/>
    <lineage>
        <taxon>Viruses</taxon>
        <taxon>Duplodnaviria</taxon>
        <taxon>Heunggongvirae</taxon>
        <taxon>Peploviricota</taxon>
        <taxon>Herviviricetes</taxon>
        <taxon>Herpesvirales</taxon>
        <taxon>Orthoherpesviridae</taxon>
        <taxon>Betaherpesvirinae</taxon>
        <taxon>Proboscivirus</taxon>
    </lineage>
</organism>
<feature type="region of interest" description="Disordered" evidence="1">
    <location>
        <begin position="151"/>
        <end position="183"/>
    </location>
</feature>
<evidence type="ECO:0000256" key="2">
    <source>
        <dbReference type="SAM" id="Phobius"/>
    </source>
</evidence>
<dbReference type="KEGG" id="vg:20098473"/>
<feature type="transmembrane region" description="Helical" evidence="2">
    <location>
        <begin position="384"/>
        <end position="401"/>
    </location>
</feature>
<keyword evidence="2" id="KW-0812">Transmembrane</keyword>
<reference evidence="3 4" key="1">
    <citation type="submission" date="2013-11" db="EMBL/GenBank/DDBJ databases">
        <title>Genome sequence of elephant endotheliotropic herpesvirus 5.</title>
        <authorList>
            <person name="Wilkie G.S."/>
            <person name="Davison A.J."/>
            <person name="Denk D."/>
            <person name="Kerr K."/>
            <person name="Redrobe S."/>
            <person name="Steinbach F."/>
            <person name="Dastjerdi A."/>
        </authorList>
    </citation>
    <scope>NUCLEOTIDE SEQUENCE [LARGE SCALE GENOMIC DNA]</scope>
    <source>
        <strain evidence="3 4">Vijay</strain>
    </source>
</reference>
<evidence type="ECO:0000313" key="4">
    <source>
        <dbReference type="Proteomes" id="UP000152474"/>
    </source>
</evidence>
<keyword evidence="2" id="KW-1133">Transmembrane helix</keyword>
<feature type="transmembrane region" description="Helical" evidence="2">
    <location>
        <begin position="413"/>
        <end position="437"/>
    </location>
</feature>
<feature type="transmembrane region" description="Helical" evidence="2">
    <location>
        <begin position="229"/>
        <end position="252"/>
    </location>
</feature>
<feature type="transmembrane region" description="Helical" evidence="2">
    <location>
        <begin position="264"/>
        <end position="282"/>
    </location>
</feature>
<protein>
    <submittedName>
        <fullName evidence="3">Membrane protein EE49</fullName>
    </submittedName>
</protein>
<dbReference type="OrthoDB" id="31349at10239"/>
<feature type="transmembrane region" description="Helical" evidence="2">
    <location>
        <begin position="358"/>
        <end position="378"/>
    </location>
</feature>
<feature type="compositionally biased region" description="Low complexity" evidence="1">
    <location>
        <begin position="159"/>
        <end position="171"/>
    </location>
</feature>
<feature type="compositionally biased region" description="Basic and acidic residues" evidence="1">
    <location>
        <begin position="174"/>
        <end position="183"/>
    </location>
</feature>
<evidence type="ECO:0000313" key="3">
    <source>
        <dbReference type="EMBL" id="AHC02815.1"/>
    </source>
</evidence>
<gene>
    <name evidence="3" type="primary">EE49</name>
</gene>
<feature type="transmembrane region" description="Helical" evidence="2">
    <location>
        <begin position="197"/>
        <end position="217"/>
    </location>
</feature>
<dbReference type="RefSeq" id="YP_009052071.1">
    <property type="nucleotide sequence ID" value="NC_024696.1"/>
</dbReference>
<evidence type="ECO:0000256" key="1">
    <source>
        <dbReference type="SAM" id="MobiDB-lite"/>
    </source>
</evidence>